<dbReference type="PANTHER" id="PTHR33154">
    <property type="entry name" value="TRANSCRIPTIONAL REGULATOR, ARSR FAMILY"/>
    <property type="match status" value="1"/>
</dbReference>
<comment type="caution">
    <text evidence="5">The sequence shown here is derived from an EMBL/GenBank/DDBJ whole genome shotgun (WGS) entry which is preliminary data.</text>
</comment>
<feature type="domain" description="HTH arsR-type" evidence="4">
    <location>
        <begin position="1"/>
        <end position="101"/>
    </location>
</feature>
<keyword evidence="3" id="KW-0804">Transcription</keyword>
<proteinExistence type="predicted"/>
<accession>A0A841GAQ3</accession>
<dbReference type="SMART" id="SM00418">
    <property type="entry name" value="HTH_ARSR"/>
    <property type="match status" value="1"/>
</dbReference>
<evidence type="ECO:0000313" key="6">
    <source>
        <dbReference type="Proteomes" id="UP000585721"/>
    </source>
</evidence>
<reference evidence="5 6" key="1">
    <citation type="submission" date="2020-08" db="EMBL/GenBank/DDBJ databases">
        <title>Genomic Encyclopedia of Type Strains, Phase IV (KMG-IV): sequencing the most valuable type-strain genomes for metagenomic binning, comparative biology and taxonomic classification.</title>
        <authorList>
            <person name="Goeker M."/>
        </authorList>
    </citation>
    <scope>NUCLEOTIDE SEQUENCE [LARGE SCALE GENOMIC DNA]</scope>
    <source>
        <strain evidence="5 6">DSM 22975</strain>
    </source>
</reference>
<gene>
    <name evidence="5" type="ORF">HNR75_000891</name>
</gene>
<name>A0A841GAQ3_9GAMM</name>
<dbReference type="NCBIfam" id="NF033788">
    <property type="entry name" value="HTH_metalloreg"/>
    <property type="match status" value="1"/>
</dbReference>
<protein>
    <submittedName>
        <fullName evidence="5">ArsR family transcriptional regulator</fullName>
    </submittedName>
</protein>
<dbReference type="Gene3D" id="1.10.10.10">
    <property type="entry name" value="Winged helix-like DNA-binding domain superfamily/Winged helix DNA-binding domain"/>
    <property type="match status" value="1"/>
</dbReference>
<dbReference type="PROSITE" id="PS50987">
    <property type="entry name" value="HTH_ARSR_2"/>
    <property type="match status" value="1"/>
</dbReference>
<dbReference type="EMBL" id="JACHGR010000002">
    <property type="protein sequence ID" value="MBB6055019.1"/>
    <property type="molecule type" value="Genomic_DNA"/>
</dbReference>
<dbReference type="InterPro" id="IPR001845">
    <property type="entry name" value="HTH_ArsR_DNA-bd_dom"/>
</dbReference>
<evidence type="ECO:0000256" key="1">
    <source>
        <dbReference type="ARBA" id="ARBA00023015"/>
    </source>
</evidence>
<dbReference type="PANTHER" id="PTHR33154:SF33">
    <property type="entry name" value="TRANSCRIPTIONAL REPRESSOR SDPR"/>
    <property type="match status" value="1"/>
</dbReference>
<dbReference type="GO" id="GO:0003677">
    <property type="term" value="F:DNA binding"/>
    <property type="evidence" value="ECO:0007669"/>
    <property type="project" value="UniProtKB-KW"/>
</dbReference>
<dbReference type="InterPro" id="IPR011991">
    <property type="entry name" value="ArsR-like_HTH"/>
</dbReference>
<evidence type="ECO:0000259" key="4">
    <source>
        <dbReference type="PROSITE" id="PS50987"/>
    </source>
</evidence>
<evidence type="ECO:0000256" key="3">
    <source>
        <dbReference type="ARBA" id="ARBA00023163"/>
    </source>
</evidence>
<dbReference type="CDD" id="cd00090">
    <property type="entry name" value="HTH_ARSR"/>
    <property type="match status" value="1"/>
</dbReference>
<evidence type="ECO:0000256" key="2">
    <source>
        <dbReference type="ARBA" id="ARBA00023125"/>
    </source>
</evidence>
<dbReference type="SUPFAM" id="SSF46785">
    <property type="entry name" value="Winged helix' DNA-binding domain"/>
    <property type="match status" value="1"/>
</dbReference>
<dbReference type="InterPro" id="IPR051081">
    <property type="entry name" value="HTH_MetalResp_TranReg"/>
</dbReference>
<keyword evidence="6" id="KW-1185">Reference proteome</keyword>
<keyword evidence="1" id="KW-0805">Transcription regulation</keyword>
<sequence length="101" mass="11330">MTNQEVDSIIKALANPARRDILQWLKTPAESFPEQKTPYDNGICVGQIFERAGLSQSTISSHLATLQRAGLLTSKRVGQWVYYQRNEAVIAEFTAHIQQAL</sequence>
<evidence type="ECO:0000313" key="5">
    <source>
        <dbReference type="EMBL" id="MBB6055019.1"/>
    </source>
</evidence>
<dbReference type="AlphaFoldDB" id="A0A841GAQ3"/>
<dbReference type="Proteomes" id="UP000585721">
    <property type="component" value="Unassembled WGS sequence"/>
</dbReference>
<dbReference type="RefSeq" id="WP_188025802.1">
    <property type="nucleotide sequence ID" value="NZ_JACHGR010000002.1"/>
</dbReference>
<dbReference type="GO" id="GO:0003700">
    <property type="term" value="F:DNA-binding transcription factor activity"/>
    <property type="evidence" value="ECO:0007669"/>
    <property type="project" value="InterPro"/>
</dbReference>
<organism evidence="5 6">
    <name type="scientific">Tolumonas osonensis</name>
    <dbReference type="NCBI Taxonomy" id="675874"/>
    <lineage>
        <taxon>Bacteria</taxon>
        <taxon>Pseudomonadati</taxon>
        <taxon>Pseudomonadota</taxon>
        <taxon>Gammaproteobacteria</taxon>
        <taxon>Aeromonadales</taxon>
        <taxon>Aeromonadaceae</taxon>
        <taxon>Tolumonas</taxon>
    </lineage>
</organism>
<dbReference type="Pfam" id="PF01022">
    <property type="entry name" value="HTH_5"/>
    <property type="match status" value="1"/>
</dbReference>
<dbReference type="InterPro" id="IPR036388">
    <property type="entry name" value="WH-like_DNA-bd_sf"/>
</dbReference>
<keyword evidence="2" id="KW-0238">DNA-binding</keyword>
<dbReference type="InterPro" id="IPR036390">
    <property type="entry name" value="WH_DNA-bd_sf"/>
</dbReference>